<gene>
    <name evidence="3" type="ORF">AJE_11329</name>
</gene>
<comment type="caution">
    <text evidence="3">The sequence shown here is derived from an EMBL/GenBank/DDBJ whole genome shotgun (WGS) entry which is preliminary data.</text>
</comment>
<accession>H3ZFW9</accession>
<evidence type="ECO:0000256" key="1">
    <source>
        <dbReference type="ARBA" id="ARBA00034923"/>
    </source>
</evidence>
<organism evidence="3 4">
    <name type="scientific">Alishewanella jeotgali KCTC 22429</name>
    <dbReference type="NCBI Taxonomy" id="1129374"/>
    <lineage>
        <taxon>Bacteria</taxon>
        <taxon>Pseudomonadati</taxon>
        <taxon>Pseudomonadota</taxon>
        <taxon>Gammaproteobacteria</taxon>
        <taxon>Alteromonadales</taxon>
        <taxon>Alteromonadaceae</taxon>
        <taxon>Alishewanella</taxon>
    </lineage>
</organism>
<evidence type="ECO:0000259" key="2">
    <source>
        <dbReference type="Pfam" id="PF13538"/>
    </source>
</evidence>
<reference evidence="3 4" key="1">
    <citation type="journal article" date="2012" name="J. Bacteriol.">
        <title>Genome Sequence of Extracellular-Protease-Producing Alishewanella jeotgali Isolated from Traditional Korean Fermented Seafood.</title>
        <authorList>
            <person name="Jung J."/>
            <person name="Chun J."/>
            <person name="Park W."/>
        </authorList>
    </citation>
    <scope>NUCLEOTIDE SEQUENCE [LARGE SCALE GENOMIC DNA]</scope>
    <source>
        <strain evidence="3 4">KCTC 22429</strain>
    </source>
</reference>
<dbReference type="GO" id="GO:0005524">
    <property type="term" value="F:ATP binding"/>
    <property type="evidence" value="ECO:0007669"/>
    <property type="project" value="InterPro"/>
</dbReference>
<dbReference type="InterPro" id="IPR000212">
    <property type="entry name" value="DNA_helicase_UvrD/REP"/>
</dbReference>
<dbReference type="PATRIC" id="fig|1129374.4.peg.2248"/>
<dbReference type="Proteomes" id="UP000012046">
    <property type="component" value="Unassembled WGS sequence"/>
</dbReference>
<dbReference type="SUPFAM" id="SSF52540">
    <property type="entry name" value="P-loop containing nucleoside triphosphate hydrolases"/>
    <property type="match status" value="1"/>
</dbReference>
<dbReference type="Gene3D" id="3.40.50.300">
    <property type="entry name" value="P-loop containing nucleotide triphosphate hydrolases"/>
    <property type="match status" value="2"/>
</dbReference>
<sequence length="708" mass="80255">MEKIIATEIEPQGIDNEILSYLEATQDDLRIQEAILYYGFPVFKDYEDHSVKSKIALLSKNHGIILISSTASASIELDDENLSQVYNFIEAAVKKSKLLRINKNTLAVSIESFLFNSQSNDYEGESEVLSSLQAIRDKLCEIELTDPITDEHFNEVRSIIEGAKALSKSTKRSKISEDPASKLNILIKLENEIANFDIEQRKIAISLINGPQRIRGLAGSGKTVVLAMKVAHIHLQHPNKRILFTFYTKSLYGLIVEMIGKFYRHFAGSEPNWEMIDVHHAWGGRSIDGVCYNACIENSINPLPFQQAKALNDQDPFNEVCKHVLSRPVQSKYDYILIDEAQDLPNSFFKLCYELSKGTEAKFKNIIWGYDELQSIFNVYQRTPEELFGRDENDEAKIDLKKLRKNLGFGQTNDLILYKCYRNPLEVLITAHALGFGLYSSYPVQTLENEDHWNDVGYRLEEGYDLTVGSETVITRDRQNSPLSIYEYQTPNELIKLYKAASIDEECMWIGDNIESSISQGLKPHDIMVISMDDRNAKSYFSMLSKVLSFKGIRSNNLLTASSAAPPFKLEDMVTLTTVHRAKGNESVEVFAIGLDALFPLRQTRSGRNKIFTAFTRTKAWLKVSGIGSRVDGFFSEIEQSLKNSPSLKFKVPDTEKIKRDHDKKPQQIIQIQEAYGELLAQGYTKEQIQFELGLATKEAGSYGEPEL</sequence>
<dbReference type="Pfam" id="PF13538">
    <property type="entry name" value="UvrD_C_2"/>
    <property type="match status" value="1"/>
</dbReference>
<dbReference type="InterPro" id="IPR027417">
    <property type="entry name" value="P-loop_NTPase"/>
</dbReference>
<evidence type="ECO:0000313" key="4">
    <source>
        <dbReference type="Proteomes" id="UP000012046"/>
    </source>
</evidence>
<evidence type="ECO:0000313" key="3">
    <source>
        <dbReference type="EMBL" id="EHR40477.1"/>
    </source>
</evidence>
<dbReference type="PANTHER" id="PTHR11070:SF2">
    <property type="entry name" value="ATP-DEPENDENT DNA HELICASE SRS2"/>
    <property type="match status" value="1"/>
</dbReference>
<dbReference type="AlphaFoldDB" id="H3ZFW9"/>
<dbReference type="PANTHER" id="PTHR11070">
    <property type="entry name" value="UVRD / RECB / PCRA DNA HELICASE FAMILY MEMBER"/>
    <property type="match status" value="1"/>
</dbReference>
<dbReference type="GO" id="GO:0043138">
    <property type="term" value="F:3'-5' DNA helicase activity"/>
    <property type="evidence" value="ECO:0007669"/>
    <property type="project" value="TreeGrafter"/>
</dbReference>
<dbReference type="STRING" id="1129374.AJE_11329"/>
<feature type="domain" description="UvrD-like helicase C-terminal" evidence="2">
    <location>
        <begin position="574"/>
        <end position="622"/>
    </location>
</feature>
<dbReference type="InterPro" id="IPR027785">
    <property type="entry name" value="UvrD-like_helicase_C"/>
</dbReference>
<protein>
    <recommendedName>
        <fullName evidence="1">DNA 3'-5' helicase II</fullName>
    </recommendedName>
</protein>
<dbReference type="eggNOG" id="COG3972">
    <property type="taxonomic scope" value="Bacteria"/>
</dbReference>
<keyword evidence="4" id="KW-1185">Reference proteome</keyword>
<name>H3ZFW9_9ALTE</name>
<dbReference type="EMBL" id="AHTH01000038">
    <property type="protein sequence ID" value="EHR40477.1"/>
    <property type="molecule type" value="Genomic_DNA"/>
</dbReference>
<dbReference type="GO" id="GO:0000725">
    <property type="term" value="P:recombinational repair"/>
    <property type="evidence" value="ECO:0007669"/>
    <property type="project" value="TreeGrafter"/>
</dbReference>
<dbReference type="GO" id="GO:0003677">
    <property type="term" value="F:DNA binding"/>
    <property type="evidence" value="ECO:0007669"/>
    <property type="project" value="InterPro"/>
</dbReference>
<proteinExistence type="predicted"/>
<dbReference type="RefSeq" id="WP_008950969.1">
    <property type="nucleotide sequence ID" value="NZ_AHTH01000038.1"/>
</dbReference>